<evidence type="ECO:0000256" key="12">
    <source>
        <dbReference type="PIRSR" id="PIRSR000495-1"/>
    </source>
</evidence>
<dbReference type="GO" id="GO:0000105">
    <property type="term" value="P:L-histidine biosynthetic process"/>
    <property type="evidence" value="ECO:0007669"/>
    <property type="project" value="UniProtKB-UniRule"/>
</dbReference>
<dbReference type="GO" id="GO:0004359">
    <property type="term" value="F:glutaminase activity"/>
    <property type="evidence" value="ECO:0007669"/>
    <property type="project" value="UniProtKB-EC"/>
</dbReference>
<dbReference type="RefSeq" id="WP_034636481.1">
    <property type="nucleotide sequence ID" value="NZ_CBCSJC010000004.1"/>
</dbReference>
<reference evidence="14 15" key="1">
    <citation type="submission" date="2014-06" db="EMBL/GenBank/DDBJ databases">
        <title>Draft genome sequence of Bacillus manliponensis JCM 15802 (MCCC 1A00708).</title>
        <authorList>
            <person name="Lai Q."/>
            <person name="Liu Y."/>
            <person name="Shao Z."/>
        </authorList>
    </citation>
    <scope>NUCLEOTIDE SEQUENCE [LARGE SCALE GENOMIC DNA]</scope>
    <source>
        <strain evidence="14 15">JCM 15802</strain>
    </source>
</reference>
<evidence type="ECO:0000256" key="2">
    <source>
        <dbReference type="ARBA" id="ARBA00011152"/>
    </source>
</evidence>
<keyword evidence="15" id="KW-1185">Reference proteome</keyword>
<evidence type="ECO:0000256" key="9">
    <source>
        <dbReference type="ARBA" id="ARBA00047838"/>
    </source>
</evidence>
<evidence type="ECO:0000256" key="11">
    <source>
        <dbReference type="HAMAP-Rule" id="MF_00278"/>
    </source>
</evidence>
<evidence type="ECO:0000256" key="3">
    <source>
        <dbReference type="ARBA" id="ARBA00022490"/>
    </source>
</evidence>
<feature type="active site" description="Nucleophile" evidence="11 12">
    <location>
        <position position="79"/>
    </location>
</feature>
<evidence type="ECO:0000259" key="13">
    <source>
        <dbReference type="Pfam" id="PF00117"/>
    </source>
</evidence>
<evidence type="ECO:0000256" key="8">
    <source>
        <dbReference type="ARBA" id="ARBA00023239"/>
    </source>
</evidence>
<dbReference type="PROSITE" id="PS51273">
    <property type="entry name" value="GATASE_TYPE_1"/>
    <property type="match status" value="1"/>
</dbReference>
<comment type="pathway">
    <text evidence="1 11">Amino-acid biosynthesis; L-histidine biosynthesis; L-histidine from 5-phospho-alpha-D-ribose 1-diphosphate: step 5/9.</text>
</comment>
<dbReference type="Proteomes" id="UP000027822">
    <property type="component" value="Unassembled WGS sequence"/>
</dbReference>
<dbReference type="NCBIfam" id="TIGR01855">
    <property type="entry name" value="IMP_synth_hisH"/>
    <property type="match status" value="1"/>
</dbReference>
<evidence type="ECO:0000313" key="15">
    <source>
        <dbReference type="Proteomes" id="UP000027822"/>
    </source>
</evidence>
<dbReference type="InterPro" id="IPR010139">
    <property type="entry name" value="Imidazole-glycPsynth_HisH"/>
</dbReference>
<dbReference type="UniPathway" id="UPA00031">
    <property type="reaction ID" value="UER00010"/>
</dbReference>
<evidence type="ECO:0000256" key="6">
    <source>
        <dbReference type="ARBA" id="ARBA00022962"/>
    </source>
</evidence>
<dbReference type="InterPro" id="IPR017926">
    <property type="entry name" value="GATASE"/>
</dbReference>
<dbReference type="GO" id="GO:0016829">
    <property type="term" value="F:lyase activity"/>
    <property type="evidence" value="ECO:0007669"/>
    <property type="project" value="UniProtKB-KW"/>
</dbReference>
<feature type="domain" description="Glutamine amidotransferase" evidence="13">
    <location>
        <begin position="4"/>
        <end position="195"/>
    </location>
</feature>
<comment type="catalytic activity">
    <reaction evidence="9 11">
        <text>5-[(5-phospho-1-deoxy-D-ribulos-1-ylimino)methylamino]-1-(5-phospho-beta-D-ribosyl)imidazole-4-carboxamide + L-glutamine = D-erythro-1-(imidazol-4-yl)glycerol 3-phosphate + 5-amino-1-(5-phospho-beta-D-ribosyl)imidazole-4-carboxamide + L-glutamate + H(+)</text>
        <dbReference type="Rhea" id="RHEA:24793"/>
        <dbReference type="ChEBI" id="CHEBI:15378"/>
        <dbReference type="ChEBI" id="CHEBI:29985"/>
        <dbReference type="ChEBI" id="CHEBI:58278"/>
        <dbReference type="ChEBI" id="CHEBI:58359"/>
        <dbReference type="ChEBI" id="CHEBI:58475"/>
        <dbReference type="ChEBI" id="CHEBI:58525"/>
        <dbReference type="EC" id="4.3.2.10"/>
    </reaction>
</comment>
<dbReference type="Gene3D" id="3.40.50.880">
    <property type="match status" value="1"/>
</dbReference>
<dbReference type="OrthoDB" id="9807137at2"/>
<keyword evidence="7 11" id="KW-0368">Histidine biosynthesis</keyword>
<comment type="caution">
    <text evidence="14">The sequence shown here is derived from an EMBL/GenBank/DDBJ whole genome shotgun (WGS) entry which is preliminary data.</text>
</comment>
<keyword evidence="4 11" id="KW-0028">Amino-acid biosynthesis</keyword>
<organism evidence="14 15">
    <name type="scientific">Bacillus manliponensis</name>
    <dbReference type="NCBI Taxonomy" id="574376"/>
    <lineage>
        <taxon>Bacteria</taxon>
        <taxon>Bacillati</taxon>
        <taxon>Bacillota</taxon>
        <taxon>Bacilli</taxon>
        <taxon>Bacillales</taxon>
        <taxon>Bacillaceae</taxon>
        <taxon>Bacillus</taxon>
        <taxon>Bacillus cereus group</taxon>
    </lineage>
</organism>
<dbReference type="HAMAP" id="MF_00278">
    <property type="entry name" value="HisH"/>
    <property type="match status" value="1"/>
</dbReference>
<keyword evidence="6 11" id="KW-0315">Glutamine amidotransferase</keyword>
<feature type="active site" evidence="11 12">
    <location>
        <position position="182"/>
    </location>
</feature>
<evidence type="ECO:0000256" key="5">
    <source>
        <dbReference type="ARBA" id="ARBA00022801"/>
    </source>
</evidence>
<dbReference type="EC" id="4.3.2.10" evidence="11"/>
<dbReference type="Pfam" id="PF00117">
    <property type="entry name" value="GATase"/>
    <property type="match status" value="1"/>
</dbReference>
<comment type="function">
    <text evidence="11">IGPS catalyzes the conversion of PRFAR and glutamine to IGP, AICAR and glutamate. The HisH subunit catalyzes the hydrolysis of glutamine to glutamate and ammonia as part of the synthesis of IGP and AICAR. The resulting ammonia molecule is channeled to the active site of HisF.</text>
</comment>
<name>A0A073JZI8_9BACI</name>
<dbReference type="SUPFAM" id="SSF52317">
    <property type="entry name" value="Class I glutamine amidotransferase-like"/>
    <property type="match status" value="1"/>
</dbReference>
<dbReference type="InterPro" id="IPR029062">
    <property type="entry name" value="Class_I_gatase-like"/>
</dbReference>
<dbReference type="EC" id="3.5.1.2" evidence="11"/>
<keyword evidence="5 11" id="KW-0378">Hydrolase</keyword>
<feature type="active site" evidence="11 12">
    <location>
        <position position="180"/>
    </location>
</feature>
<dbReference type="FunFam" id="3.40.50.880:FF:000028">
    <property type="entry name" value="Imidazole glycerol phosphate synthase subunit HisH"/>
    <property type="match status" value="1"/>
</dbReference>
<evidence type="ECO:0000256" key="1">
    <source>
        <dbReference type="ARBA" id="ARBA00005091"/>
    </source>
</evidence>
<gene>
    <name evidence="11" type="primary">hisH</name>
    <name evidence="14" type="ORF">BAMA_13530</name>
</gene>
<evidence type="ECO:0000256" key="10">
    <source>
        <dbReference type="ARBA" id="ARBA00049534"/>
    </source>
</evidence>
<evidence type="ECO:0000313" key="14">
    <source>
        <dbReference type="EMBL" id="KEK20439.1"/>
    </source>
</evidence>
<dbReference type="PANTHER" id="PTHR42701">
    <property type="entry name" value="IMIDAZOLE GLYCEROL PHOSPHATE SYNTHASE SUBUNIT HISH"/>
    <property type="match status" value="1"/>
</dbReference>
<protein>
    <recommendedName>
        <fullName evidence="11">Imidazole glycerol phosphate synthase subunit HisH</fullName>
        <ecNumber evidence="11">4.3.2.10</ecNumber>
    </recommendedName>
    <alternativeName>
        <fullName evidence="11">IGP synthase glutaminase subunit</fullName>
        <ecNumber evidence="11">3.5.1.2</ecNumber>
    </alternativeName>
    <alternativeName>
        <fullName evidence="11">IGP synthase subunit HisH</fullName>
    </alternativeName>
    <alternativeName>
        <fullName evidence="11">ImGP synthase subunit HisH</fullName>
        <shortName evidence="11">IGPS subunit HisH</shortName>
    </alternativeName>
</protein>
<dbReference type="PIRSF" id="PIRSF000495">
    <property type="entry name" value="Amidotransf_hisH"/>
    <property type="match status" value="1"/>
</dbReference>
<dbReference type="CDD" id="cd01748">
    <property type="entry name" value="GATase1_IGP_Synthase"/>
    <property type="match status" value="1"/>
</dbReference>
<comment type="subunit">
    <text evidence="2 11">Heterodimer of HisH and HisF.</text>
</comment>
<evidence type="ECO:0000256" key="4">
    <source>
        <dbReference type="ARBA" id="ARBA00022605"/>
    </source>
</evidence>
<dbReference type="PANTHER" id="PTHR42701:SF1">
    <property type="entry name" value="IMIDAZOLE GLYCEROL PHOSPHATE SYNTHASE SUBUNIT HISH"/>
    <property type="match status" value="1"/>
</dbReference>
<dbReference type="AlphaFoldDB" id="A0A073JZI8"/>
<dbReference type="STRING" id="574376.BAMA_13530"/>
<comment type="subcellular location">
    <subcellularLocation>
        <location evidence="11">Cytoplasm</location>
    </subcellularLocation>
</comment>
<dbReference type="GO" id="GO:0000107">
    <property type="term" value="F:imidazoleglycerol-phosphate synthase activity"/>
    <property type="evidence" value="ECO:0007669"/>
    <property type="project" value="UniProtKB-UniRule"/>
</dbReference>
<evidence type="ECO:0000256" key="7">
    <source>
        <dbReference type="ARBA" id="ARBA00023102"/>
    </source>
</evidence>
<comment type="catalytic activity">
    <reaction evidence="10 11">
        <text>L-glutamine + H2O = L-glutamate + NH4(+)</text>
        <dbReference type="Rhea" id="RHEA:15889"/>
        <dbReference type="ChEBI" id="CHEBI:15377"/>
        <dbReference type="ChEBI" id="CHEBI:28938"/>
        <dbReference type="ChEBI" id="CHEBI:29985"/>
        <dbReference type="ChEBI" id="CHEBI:58359"/>
        <dbReference type="EC" id="3.5.1.2"/>
    </reaction>
</comment>
<dbReference type="eggNOG" id="COG0118">
    <property type="taxonomic scope" value="Bacteria"/>
</dbReference>
<dbReference type="EMBL" id="JOTN01000003">
    <property type="protein sequence ID" value="KEK20439.1"/>
    <property type="molecule type" value="Genomic_DNA"/>
</dbReference>
<sequence length="209" mass="23216">MIAIVDYGMGNIHSVEQALKRIGAAYAVTDDIEHILQSDGIILPGVGAFPKAMDILQKKELDFVLKVAAAEGKPLLGICLGMQLLFEESEEIELTRGLGLLPGAVKKLNVSYKIPHMGWNQLNKVKEIPLWRDIENDAFMYYVHSYYVDCPSDIVCGVSDYGVLVPGLVSKDNIYGAQFHPEKSSDVGIQMLKNFKGVVEEWKFSQQLI</sequence>
<proteinExistence type="inferred from homology"/>
<keyword evidence="8 11" id="KW-0456">Lyase</keyword>
<dbReference type="GO" id="GO:0005737">
    <property type="term" value="C:cytoplasm"/>
    <property type="evidence" value="ECO:0007669"/>
    <property type="project" value="UniProtKB-SubCell"/>
</dbReference>
<keyword evidence="3 11" id="KW-0963">Cytoplasm</keyword>
<accession>A0A073JZI8</accession>